<keyword evidence="4 7" id="KW-0808">Transferase</keyword>
<evidence type="ECO:0000256" key="1">
    <source>
        <dbReference type="ARBA" id="ARBA00001282"/>
    </source>
</evidence>
<evidence type="ECO:0000256" key="7">
    <source>
        <dbReference type="HAMAP-Rule" id="MF_00108"/>
    </source>
</evidence>
<keyword evidence="5 7" id="KW-0548">Nucleotidyltransferase</keyword>
<sequence>MSSVAVPRIWAVLPAAGVGRRMGAELPKQYLPLLGEPVICRTLSCLLGHSAVYGGVIALAEDDLHWATLQYQNVKPLHRVTGGAERRDSVMSALRFLLAEADDSDWVMVHDAVRPCVTERELDRLVARATAHAAGGLLAMPVRDTLKREGSQGTVAATTDREGLWHALTPQLFPLRLLYEALLAVIDADTPVTDESQAMELRGHRPLLIEGSATNLKITRPSDLTLAEVILKSYSLSESDTCV</sequence>
<proteinExistence type="inferred from homology"/>
<organism evidence="8 9">
    <name type="scientific">Alkalilimnicola ehrlichii</name>
    <dbReference type="NCBI Taxonomy" id="351052"/>
    <lineage>
        <taxon>Bacteria</taxon>
        <taxon>Pseudomonadati</taxon>
        <taxon>Pseudomonadota</taxon>
        <taxon>Gammaproteobacteria</taxon>
        <taxon>Chromatiales</taxon>
        <taxon>Ectothiorhodospiraceae</taxon>
        <taxon>Alkalilimnicola</taxon>
    </lineage>
</organism>
<evidence type="ECO:0000256" key="5">
    <source>
        <dbReference type="ARBA" id="ARBA00022695"/>
    </source>
</evidence>
<dbReference type="CDD" id="cd02516">
    <property type="entry name" value="CDP-ME_synthetase"/>
    <property type="match status" value="1"/>
</dbReference>
<evidence type="ECO:0000256" key="2">
    <source>
        <dbReference type="ARBA" id="ARBA00004787"/>
    </source>
</evidence>
<dbReference type="GO" id="GO:0019288">
    <property type="term" value="P:isopentenyl diphosphate biosynthetic process, methylerythritol 4-phosphate pathway"/>
    <property type="evidence" value="ECO:0007669"/>
    <property type="project" value="UniProtKB-UniRule"/>
</dbReference>
<dbReference type="Proteomes" id="UP000256763">
    <property type="component" value="Unassembled WGS sequence"/>
</dbReference>
<feature type="site" description="Positions MEP for the nucleophilic attack" evidence="7">
    <location>
        <position position="161"/>
    </location>
</feature>
<dbReference type="InterPro" id="IPR001228">
    <property type="entry name" value="IspD"/>
</dbReference>
<feature type="site" description="Transition state stabilizer" evidence="7">
    <location>
        <position position="21"/>
    </location>
</feature>
<evidence type="ECO:0000256" key="3">
    <source>
        <dbReference type="ARBA" id="ARBA00009789"/>
    </source>
</evidence>
<keyword evidence="6 7" id="KW-0414">Isoprene biosynthesis</keyword>
<comment type="caution">
    <text evidence="8">The sequence shown here is derived from an EMBL/GenBank/DDBJ whole genome shotgun (WGS) entry which is preliminary data.</text>
</comment>
<comment type="pathway">
    <text evidence="2 7">Isoprenoid biosynthesis; isopentenyl diphosphate biosynthesis via DXP pathway; isopentenyl diphosphate from 1-deoxy-D-xylulose 5-phosphate: step 2/6.</text>
</comment>
<dbReference type="UniPathway" id="UPA00056">
    <property type="reaction ID" value="UER00093"/>
</dbReference>
<reference evidence="9" key="1">
    <citation type="submission" date="2017-05" db="EMBL/GenBank/DDBJ databases">
        <authorList>
            <person name="Sharma S."/>
            <person name="Sidhu C."/>
            <person name="Pinnaka A.K."/>
        </authorList>
    </citation>
    <scope>NUCLEOTIDE SEQUENCE [LARGE SCALE GENOMIC DNA]</scope>
    <source>
        <strain evidence="9">AK93</strain>
    </source>
</reference>
<dbReference type="EMBL" id="NFZW01000014">
    <property type="protein sequence ID" value="RFA34861.1"/>
    <property type="molecule type" value="Genomic_DNA"/>
</dbReference>
<dbReference type="HAMAP" id="MF_00108">
    <property type="entry name" value="IspD"/>
    <property type="match status" value="1"/>
</dbReference>
<dbReference type="Pfam" id="PF01128">
    <property type="entry name" value="IspD"/>
    <property type="match status" value="1"/>
</dbReference>
<comment type="catalytic activity">
    <reaction evidence="1 7">
        <text>2-C-methyl-D-erythritol 4-phosphate + CTP + H(+) = 4-CDP-2-C-methyl-D-erythritol + diphosphate</text>
        <dbReference type="Rhea" id="RHEA:13429"/>
        <dbReference type="ChEBI" id="CHEBI:15378"/>
        <dbReference type="ChEBI" id="CHEBI:33019"/>
        <dbReference type="ChEBI" id="CHEBI:37563"/>
        <dbReference type="ChEBI" id="CHEBI:57823"/>
        <dbReference type="ChEBI" id="CHEBI:58262"/>
        <dbReference type="EC" id="2.7.7.60"/>
    </reaction>
</comment>
<gene>
    <name evidence="7" type="primary">ispD</name>
    <name evidence="8" type="ORF">CAL65_14290</name>
</gene>
<dbReference type="InterPro" id="IPR029044">
    <property type="entry name" value="Nucleotide-diphossugar_trans"/>
</dbReference>
<accession>A0A3E0WRT8</accession>
<dbReference type="NCBIfam" id="TIGR00453">
    <property type="entry name" value="ispD"/>
    <property type="match status" value="1"/>
</dbReference>
<name>A0A3E0WRT8_9GAMM</name>
<dbReference type="InterPro" id="IPR050088">
    <property type="entry name" value="IspD/TarI_cytidylyltransf_bact"/>
</dbReference>
<dbReference type="AlphaFoldDB" id="A0A3E0WRT8"/>
<evidence type="ECO:0000256" key="6">
    <source>
        <dbReference type="ARBA" id="ARBA00023229"/>
    </source>
</evidence>
<evidence type="ECO:0000313" key="9">
    <source>
        <dbReference type="Proteomes" id="UP000256763"/>
    </source>
</evidence>
<comment type="similarity">
    <text evidence="3 7">Belongs to the IspD/TarI cytidylyltransferase family. IspD subfamily.</text>
</comment>
<dbReference type="OrthoDB" id="9806837at2"/>
<dbReference type="SUPFAM" id="SSF53448">
    <property type="entry name" value="Nucleotide-diphospho-sugar transferases"/>
    <property type="match status" value="1"/>
</dbReference>
<dbReference type="PROSITE" id="PS01295">
    <property type="entry name" value="ISPD"/>
    <property type="match status" value="1"/>
</dbReference>
<dbReference type="PANTHER" id="PTHR32125">
    <property type="entry name" value="2-C-METHYL-D-ERYTHRITOL 4-PHOSPHATE CYTIDYLYLTRANSFERASE, CHLOROPLASTIC"/>
    <property type="match status" value="1"/>
</dbReference>
<dbReference type="FunFam" id="3.90.550.10:FF:000003">
    <property type="entry name" value="2-C-methyl-D-erythritol 4-phosphate cytidylyltransferase"/>
    <property type="match status" value="1"/>
</dbReference>
<dbReference type="InterPro" id="IPR034683">
    <property type="entry name" value="IspD/TarI"/>
</dbReference>
<dbReference type="EC" id="2.7.7.60" evidence="7"/>
<feature type="site" description="Transition state stabilizer" evidence="7">
    <location>
        <position position="28"/>
    </location>
</feature>
<dbReference type="Gene3D" id="3.90.550.10">
    <property type="entry name" value="Spore Coat Polysaccharide Biosynthesis Protein SpsA, Chain A"/>
    <property type="match status" value="1"/>
</dbReference>
<dbReference type="InterPro" id="IPR018294">
    <property type="entry name" value="ISPD_synthase_CS"/>
</dbReference>
<feature type="site" description="Positions MEP for the nucleophilic attack" evidence="7">
    <location>
        <position position="217"/>
    </location>
</feature>
<evidence type="ECO:0000313" key="8">
    <source>
        <dbReference type="EMBL" id="RFA34861.1"/>
    </source>
</evidence>
<dbReference type="GO" id="GO:0050518">
    <property type="term" value="F:2-C-methyl-D-erythritol 4-phosphate cytidylyltransferase activity"/>
    <property type="evidence" value="ECO:0007669"/>
    <property type="project" value="UniProtKB-UniRule"/>
</dbReference>
<dbReference type="RefSeq" id="WP_116302711.1">
    <property type="nucleotide sequence ID" value="NZ_NFZV01000013.1"/>
</dbReference>
<evidence type="ECO:0000256" key="4">
    <source>
        <dbReference type="ARBA" id="ARBA00022679"/>
    </source>
</evidence>
<keyword evidence="9" id="KW-1185">Reference proteome</keyword>
<dbReference type="PANTHER" id="PTHR32125:SF4">
    <property type="entry name" value="2-C-METHYL-D-ERYTHRITOL 4-PHOSPHATE CYTIDYLYLTRANSFERASE, CHLOROPLASTIC"/>
    <property type="match status" value="1"/>
</dbReference>
<protein>
    <recommendedName>
        <fullName evidence="7">2-C-methyl-D-erythritol 4-phosphate cytidylyltransferase</fullName>
        <ecNumber evidence="7">2.7.7.60</ecNumber>
    </recommendedName>
    <alternativeName>
        <fullName evidence="7">4-diphosphocytidyl-2C-methyl-D-erythritol synthase</fullName>
    </alternativeName>
    <alternativeName>
        <fullName evidence="7">MEP cytidylyltransferase</fullName>
        <shortName evidence="7">MCT</shortName>
    </alternativeName>
</protein>
<comment type="function">
    <text evidence="7">Catalyzes the formation of 4-diphosphocytidyl-2-C-methyl-D-erythritol from CTP and 2-C-methyl-D-erythritol 4-phosphate (MEP).</text>
</comment>